<sequence length="158" mass="18531">MYQSIKAIEQLLKPLNKQLSNIQEDGNEDYEGCLFQVNQHTFRSRLAKKTPKKKGYFVACWHKDEENQPFALEETPDKVIVSILDERAGQFIFPKEVLAQKGILKTTTNKGKMAFRLYPTWETELNLTAQKTQKWQQEYFIELSEDLDNQSLAAHYFH</sequence>
<dbReference type="Gene3D" id="3.40.1350.140">
    <property type="entry name" value="MepB-like"/>
    <property type="match status" value="1"/>
</dbReference>
<dbReference type="Proteomes" id="UP000782705">
    <property type="component" value="Unassembled WGS sequence"/>
</dbReference>
<organism evidence="1 2">
    <name type="scientific">Candidatus Enterococcus willemsii</name>
    <dbReference type="NCBI Taxonomy" id="1857215"/>
    <lineage>
        <taxon>Bacteria</taxon>
        <taxon>Bacillati</taxon>
        <taxon>Bacillota</taxon>
        <taxon>Bacilli</taxon>
        <taxon>Lactobacillales</taxon>
        <taxon>Enterococcaceae</taxon>
        <taxon>Enterococcus</taxon>
    </lineage>
</organism>
<dbReference type="Pfam" id="PF08877">
    <property type="entry name" value="MepB-like"/>
    <property type="match status" value="1"/>
</dbReference>
<dbReference type="PIRSF" id="PIRSF032285">
    <property type="entry name" value="UCP032285"/>
    <property type="match status" value="1"/>
</dbReference>
<evidence type="ECO:0008006" key="3">
    <source>
        <dbReference type="Google" id="ProtNLM"/>
    </source>
</evidence>
<keyword evidence="2" id="KW-1185">Reference proteome</keyword>
<dbReference type="RefSeq" id="WP_161901842.1">
    <property type="nucleotide sequence ID" value="NZ_MAEL01000034.1"/>
</dbReference>
<protein>
    <recommendedName>
        <fullName evidence="3">MepB protein</fullName>
    </recommendedName>
</protein>
<reference evidence="1 2" key="1">
    <citation type="submission" date="2016-06" db="EMBL/GenBank/DDBJ databases">
        <title>Four novel species of enterococci isolated from chicken manure.</title>
        <authorList>
            <person name="Van Tyne D."/>
        </authorList>
    </citation>
    <scope>NUCLEOTIDE SEQUENCE [LARGE SCALE GENOMIC DNA]</scope>
    <source>
        <strain evidence="1 2">CU12B</strain>
    </source>
</reference>
<name>A0ABQ6Z033_9ENTE</name>
<dbReference type="InterPro" id="IPR011235">
    <property type="entry name" value="MepB-like"/>
</dbReference>
<accession>A0ABQ6Z033</accession>
<evidence type="ECO:0000313" key="1">
    <source>
        <dbReference type="EMBL" id="KAF1304286.1"/>
    </source>
</evidence>
<evidence type="ECO:0000313" key="2">
    <source>
        <dbReference type="Proteomes" id="UP000782705"/>
    </source>
</evidence>
<dbReference type="InterPro" id="IPR038231">
    <property type="entry name" value="MepB-like_sf"/>
</dbReference>
<gene>
    <name evidence="1" type="ORF">BAU17_12795</name>
</gene>
<dbReference type="EMBL" id="MAEL01000034">
    <property type="protein sequence ID" value="KAF1304286.1"/>
    <property type="molecule type" value="Genomic_DNA"/>
</dbReference>
<proteinExistence type="predicted"/>
<comment type="caution">
    <text evidence="1">The sequence shown here is derived from an EMBL/GenBank/DDBJ whole genome shotgun (WGS) entry which is preliminary data.</text>
</comment>